<proteinExistence type="predicted"/>
<evidence type="ECO:0000256" key="9">
    <source>
        <dbReference type="ARBA" id="ARBA00069061"/>
    </source>
</evidence>
<dbReference type="GO" id="GO:0005829">
    <property type="term" value="C:cytosol"/>
    <property type="evidence" value="ECO:0007669"/>
    <property type="project" value="UniProtKB-ARBA"/>
</dbReference>
<dbReference type="EMBL" id="JARGDH010000001">
    <property type="protein sequence ID" value="KAL0279369.1"/>
    <property type="molecule type" value="Genomic_DNA"/>
</dbReference>
<keyword evidence="6" id="KW-0445">Lipid transport</keyword>
<evidence type="ECO:0000313" key="13">
    <source>
        <dbReference type="EMBL" id="KAL0279369.1"/>
    </source>
</evidence>
<dbReference type="SUPFAM" id="SSF55961">
    <property type="entry name" value="Bet v1-like"/>
    <property type="match status" value="1"/>
</dbReference>
<accession>A0AAW2IB35</accession>
<comment type="caution">
    <text evidence="13">The sequence shown here is derived from an EMBL/GenBank/DDBJ whole genome shotgun (WGS) entry which is preliminary data.</text>
</comment>
<evidence type="ECO:0000259" key="12">
    <source>
        <dbReference type="PROSITE" id="PS50848"/>
    </source>
</evidence>
<evidence type="ECO:0000256" key="11">
    <source>
        <dbReference type="ARBA" id="ARBA00079049"/>
    </source>
</evidence>
<keyword evidence="2" id="KW-0813">Transport</keyword>
<dbReference type="PANTHER" id="PTHR19308:SF8">
    <property type="entry name" value="STAR-RELATED LIPID TRANSFER PROTEIN 7, MITOCHONDRIAL"/>
    <property type="match status" value="1"/>
</dbReference>
<evidence type="ECO:0000256" key="3">
    <source>
        <dbReference type="ARBA" id="ARBA00022490"/>
    </source>
</evidence>
<name>A0AAW2IB35_9NEOP</name>
<evidence type="ECO:0000256" key="10">
    <source>
        <dbReference type="ARBA" id="ARBA00077188"/>
    </source>
</evidence>
<evidence type="ECO:0000256" key="6">
    <source>
        <dbReference type="ARBA" id="ARBA00023055"/>
    </source>
</evidence>
<dbReference type="InterPro" id="IPR023393">
    <property type="entry name" value="START-like_dom_sf"/>
</dbReference>
<evidence type="ECO:0000256" key="7">
    <source>
        <dbReference type="ARBA" id="ARBA00023121"/>
    </source>
</evidence>
<evidence type="ECO:0000256" key="2">
    <source>
        <dbReference type="ARBA" id="ARBA00022448"/>
    </source>
</evidence>
<protein>
    <recommendedName>
        <fullName evidence="9">Phosphatidylcholine transfer protein</fullName>
    </recommendedName>
    <alternativeName>
        <fullName evidence="11">START domain-containing protein 2</fullName>
    </alternativeName>
    <alternativeName>
        <fullName evidence="10">StAR-related lipid transfer protein 2</fullName>
    </alternativeName>
</protein>
<keyword evidence="7" id="KW-0446">Lipid-binding</keyword>
<dbReference type="AlphaFoldDB" id="A0AAW2IB35"/>
<dbReference type="Gene3D" id="3.30.530.20">
    <property type="match status" value="1"/>
</dbReference>
<dbReference type="GO" id="GO:0008289">
    <property type="term" value="F:lipid binding"/>
    <property type="evidence" value="ECO:0007669"/>
    <property type="project" value="UniProtKB-KW"/>
</dbReference>
<keyword evidence="4" id="KW-0597">Phosphoprotein</keyword>
<dbReference type="GO" id="GO:0006869">
    <property type="term" value="P:lipid transport"/>
    <property type="evidence" value="ECO:0007669"/>
    <property type="project" value="UniProtKB-KW"/>
</dbReference>
<dbReference type="InterPro" id="IPR051213">
    <property type="entry name" value="START_lipid_transfer"/>
</dbReference>
<evidence type="ECO:0000256" key="8">
    <source>
        <dbReference type="ARBA" id="ARBA00063535"/>
    </source>
</evidence>
<keyword evidence="3" id="KW-0963">Cytoplasm</keyword>
<gene>
    <name evidence="13" type="ORF">PYX00_000946</name>
</gene>
<evidence type="ECO:0000256" key="1">
    <source>
        <dbReference type="ARBA" id="ARBA00004496"/>
    </source>
</evidence>
<reference evidence="13" key="1">
    <citation type="journal article" date="2024" name="Gigascience">
        <title>Chromosome-level genome of the poultry shaft louse Menopon gallinae provides insight into the host-switching and adaptive evolution of parasitic lice.</title>
        <authorList>
            <person name="Xu Y."/>
            <person name="Ma L."/>
            <person name="Liu S."/>
            <person name="Liang Y."/>
            <person name="Liu Q."/>
            <person name="He Z."/>
            <person name="Tian L."/>
            <person name="Duan Y."/>
            <person name="Cai W."/>
            <person name="Li H."/>
            <person name="Song F."/>
        </authorList>
    </citation>
    <scope>NUCLEOTIDE SEQUENCE</scope>
    <source>
        <strain evidence="13">Cailab_2023a</strain>
    </source>
</reference>
<comment type="subcellular location">
    <subcellularLocation>
        <location evidence="1">Cytoplasm</location>
    </subcellularLocation>
</comment>
<organism evidence="13">
    <name type="scientific">Menopon gallinae</name>
    <name type="common">poultry shaft louse</name>
    <dbReference type="NCBI Taxonomy" id="328185"/>
    <lineage>
        <taxon>Eukaryota</taxon>
        <taxon>Metazoa</taxon>
        <taxon>Ecdysozoa</taxon>
        <taxon>Arthropoda</taxon>
        <taxon>Hexapoda</taxon>
        <taxon>Insecta</taxon>
        <taxon>Pterygota</taxon>
        <taxon>Neoptera</taxon>
        <taxon>Paraneoptera</taxon>
        <taxon>Psocodea</taxon>
        <taxon>Troctomorpha</taxon>
        <taxon>Phthiraptera</taxon>
        <taxon>Amblycera</taxon>
        <taxon>Menoponidae</taxon>
        <taxon>Menopon</taxon>
    </lineage>
</organism>
<dbReference type="InterPro" id="IPR041949">
    <property type="entry name" value="START_STARD7"/>
</dbReference>
<feature type="domain" description="START" evidence="12">
    <location>
        <begin position="124"/>
        <end position="312"/>
    </location>
</feature>
<dbReference type="PANTHER" id="PTHR19308">
    <property type="entry name" value="PHOSPHATIDYLCHOLINE TRANSFER PROTEIN"/>
    <property type="match status" value="1"/>
</dbReference>
<dbReference type="Pfam" id="PF01852">
    <property type="entry name" value="START"/>
    <property type="match status" value="1"/>
</dbReference>
<evidence type="ECO:0000256" key="5">
    <source>
        <dbReference type="ARBA" id="ARBA00022990"/>
    </source>
</evidence>
<dbReference type="InterPro" id="IPR002913">
    <property type="entry name" value="START_lipid-bd_dom"/>
</dbReference>
<dbReference type="PROSITE" id="PS50848">
    <property type="entry name" value="START"/>
    <property type="match status" value="1"/>
</dbReference>
<dbReference type="CDD" id="cd08911">
    <property type="entry name" value="START_STARD7-like"/>
    <property type="match status" value="1"/>
</dbReference>
<comment type="subunit">
    <text evidence="8">Interacts with ACOT13/THEM2.</text>
</comment>
<dbReference type="FunFam" id="3.30.530.20:FF:000017">
    <property type="entry name" value="Phosphatidylcholine transfer protein, putative"/>
    <property type="match status" value="1"/>
</dbReference>
<sequence length="355" mass="42588">MAYKLRRGQQALYFYRKLWGEVRLKEMLRQFQNKLIRQMKGRKKLFLLNGVLILFDWNKNRIQESYMRQHYMDLEYIEYLTLLTLTCDVCHKRLVVDNPVPEIVYCKCPGSKPVYNKKFGTCPWTPFIERKDLLVWRRELEELPGLYEYKMYGTYKEIRPDSFLQVQLDTEYRKKWDATAVEIRIIDKDPLSNSDILYWEMQWPRFFANRDYVFNRRYIIDTAEQVIVISNKVTEHPRAPEKPKKIRVKDYECNMVIRPTGKGFDEPGVKFCVTYYDDPGISIPGPVQTWVATSAMPDFLTRLREASKKYPSLRGKMDRRLKQKTDIYPSAFSLCRYFQSASYPDTFKWLPFSLE</sequence>
<keyword evidence="5" id="KW-0007">Acetylation</keyword>
<evidence type="ECO:0000256" key="4">
    <source>
        <dbReference type="ARBA" id="ARBA00022553"/>
    </source>
</evidence>